<proteinExistence type="predicted"/>
<dbReference type="OrthoDB" id="9808609at2"/>
<evidence type="ECO:0000256" key="3">
    <source>
        <dbReference type="ARBA" id="ARBA00022840"/>
    </source>
</evidence>
<evidence type="ECO:0000259" key="5">
    <source>
        <dbReference type="PROSITE" id="PS50893"/>
    </source>
</evidence>
<dbReference type="InterPro" id="IPR050611">
    <property type="entry name" value="ABCF"/>
</dbReference>
<reference evidence="6 7" key="1">
    <citation type="journal article" date="2012" name="Science">
        <title>Ecological populations of bacteria act as socially cohesive units of antibiotic production and resistance.</title>
        <authorList>
            <person name="Cordero O.X."/>
            <person name="Wildschutte H."/>
            <person name="Kirkup B."/>
            <person name="Proehl S."/>
            <person name="Ngo L."/>
            <person name="Hussain F."/>
            <person name="Le Roux F."/>
            <person name="Mincer T."/>
            <person name="Polz M.F."/>
        </authorList>
    </citation>
    <scope>NUCLEOTIDE SEQUENCE [LARGE SCALE GENOMIC DNA]</scope>
    <source>
        <strain evidence="6 7">ZF-129</strain>
    </source>
</reference>
<dbReference type="SUPFAM" id="SSF52540">
    <property type="entry name" value="P-loop containing nucleoside triphosphate hydrolases"/>
    <property type="match status" value="2"/>
</dbReference>
<dbReference type="GO" id="GO:0005524">
    <property type="term" value="F:ATP binding"/>
    <property type="evidence" value="ECO:0007669"/>
    <property type="project" value="UniProtKB-KW"/>
</dbReference>
<dbReference type="EMBL" id="AJYQ02000064">
    <property type="protein sequence ID" value="OEE35973.1"/>
    <property type="molecule type" value="Genomic_DNA"/>
</dbReference>
<dbReference type="GO" id="GO:0016887">
    <property type="term" value="F:ATP hydrolysis activity"/>
    <property type="evidence" value="ECO:0007669"/>
    <property type="project" value="InterPro"/>
</dbReference>
<evidence type="ECO:0000313" key="6">
    <source>
        <dbReference type="EMBL" id="OEE35973.1"/>
    </source>
</evidence>
<protein>
    <submittedName>
        <fullName evidence="6">Elongation factor 3</fullName>
    </submittedName>
</protein>
<dbReference type="PROSITE" id="PS00211">
    <property type="entry name" value="ABC_TRANSPORTER_1"/>
    <property type="match status" value="1"/>
</dbReference>
<dbReference type="Gene3D" id="3.40.50.300">
    <property type="entry name" value="P-loop containing nucleotide triphosphate hydrolases"/>
    <property type="match status" value="2"/>
</dbReference>
<feature type="region of interest" description="Disordered" evidence="4">
    <location>
        <begin position="258"/>
        <end position="280"/>
    </location>
</feature>
<gene>
    <name evidence="6" type="ORF">A1QO_19340</name>
</gene>
<evidence type="ECO:0000256" key="2">
    <source>
        <dbReference type="ARBA" id="ARBA00022741"/>
    </source>
</evidence>
<dbReference type="InterPro" id="IPR003439">
    <property type="entry name" value="ABC_transporter-like_ATP-bd"/>
</dbReference>
<dbReference type="PANTHER" id="PTHR19211">
    <property type="entry name" value="ATP-BINDING TRANSPORT PROTEIN-RELATED"/>
    <property type="match status" value="1"/>
</dbReference>
<dbReference type="InterPro" id="IPR027417">
    <property type="entry name" value="P-loop_NTPase"/>
</dbReference>
<dbReference type="GO" id="GO:0003746">
    <property type="term" value="F:translation elongation factor activity"/>
    <property type="evidence" value="ECO:0007669"/>
    <property type="project" value="UniProtKB-KW"/>
</dbReference>
<organism evidence="6 7">
    <name type="scientific">Vibrio genomosp. F10 str. ZF-129</name>
    <dbReference type="NCBI Taxonomy" id="1187848"/>
    <lineage>
        <taxon>Bacteria</taxon>
        <taxon>Pseudomonadati</taxon>
        <taxon>Pseudomonadota</taxon>
        <taxon>Gammaproteobacteria</taxon>
        <taxon>Vibrionales</taxon>
        <taxon>Vibrionaceae</taxon>
        <taxon>Vibrio</taxon>
    </lineage>
</organism>
<evidence type="ECO:0000313" key="7">
    <source>
        <dbReference type="Proteomes" id="UP000094741"/>
    </source>
</evidence>
<dbReference type="PANTHER" id="PTHR19211:SF6">
    <property type="entry name" value="BLL7188 PROTEIN"/>
    <property type="match status" value="1"/>
</dbReference>
<dbReference type="PROSITE" id="PS50893">
    <property type="entry name" value="ABC_TRANSPORTER_2"/>
    <property type="match status" value="1"/>
</dbReference>
<evidence type="ECO:0000256" key="1">
    <source>
        <dbReference type="ARBA" id="ARBA00022737"/>
    </source>
</evidence>
<keyword evidence="6" id="KW-0648">Protein biosynthesis</keyword>
<dbReference type="RefSeq" id="WP_017041821.1">
    <property type="nucleotide sequence ID" value="NZ_AJYQ02000064.1"/>
</dbReference>
<keyword evidence="2" id="KW-0547">Nucleotide-binding</keyword>
<dbReference type="Pfam" id="PF00005">
    <property type="entry name" value="ABC_tran"/>
    <property type="match status" value="2"/>
</dbReference>
<sequence>MPHLTLQPLFQANKLSYRFDNGEILFDNISCTFTHHRVGLVGRNGVGKSILAALLVKDRAPSSGHVALHTTVANYSQLPSTLLQSDTTIAQYLKLDEIILALESIELGECGSDLFALVEGCWTAKLDLEQQLTTLGLPKDVHFPCHLLSGGQLARLRLWQLFTEHVGLLVLDEPSNHLDREGRQWLVEQISLYPGGILLISHDRQLLRHMDRIWELSTLGLTQYGGNFDFYVEQKHQESSAIDRQLTSVTKQQKHLELQAQKNKEKSDQRAAKGNKTRMKGGMPKIVLNQLRSRATANVSNRMKNEGGRRELLQEKASLLQARQEQLKEQKVYLSDGVKRSKSLVSIVNGLLPFGFCEPIDLQISHGVKLHLQGGNGSGKSTLLKVLLGHAKYADGTWSINTPMMYLDQHFGLLNERLSLLDNVCLLCDGVQHSEARALLAGIGFRRDDVHRLANKLSGGEKMKLSMLVVSHQTEHPLLLLDEPDNHLDLDSKILLSRALNRYQGAFVIVSHDEEFVQECGVNSTFVLSMLGA</sequence>
<evidence type="ECO:0000256" key="4">
    <source>
        <dbReference type="SAM" id="MobiDB-lite"/>
    </source>
</evidence>
<keyword evidence="3" id="KW-0067">ATP-binding</keyword>
<dbReference type="InterPro" id="IPR017871">
    <property type="entry name" value="ABC_transporter-like_CS"/>
</dbReference>
<feature type="compositionally biased region" description="Basic and acidic residues" evidence="4">
    <location>
        <begin position="258"/>
        <end position="271"/>
    </location>
</feature>
<keyword evidence="1" id="KW-0677">Repeat</keyword>
<comment type="caution">
    <text evidence="6">The sequence shown here is derived from an EMBL/GenBank/DDBJ whole genome shotgun (WGS) entry which is preliminary data.</text>
</comment>
<name>A0A1E5BGZ8_9VIBR</name>
<dbReference type="AlphaFoldDB" id="A0A1E5BGZ8"/>
<accession>A0A1E5BGZ8</accession>
<dbReference type="STRING" id="1187848.A1QO_19340"/>
<feature type="domain" description="ABC transporter" evidence="5">
    <location>
        <begin position="10"/>
        <end position="243"/>
    </location>
</feature>
<dbReference type="eggNOG" id="COG0488">
    <property type="taxonomic scope" value="Bacteria"/>
</dbReference>
<keyword evidence="6" id="KW-0251">Elongation factor</keyword>
<dbReference type="InterPro" id="IPR003593">
    <property type="entry name" value="AAA+_ATPase"/>
</dbReference>
<dbReference type="Proteomes" id="UP000094741">
    <property type="component" value="Unassembled WGS sequence"/>
</dbReference>
<dbReference type="SMART" id="SM00382">
    <property type="entry name" value="AAA"/>
    <property type="match status" value="2"/>
</dbReference>